<keyword evidence="5" id="KW-0449">Lipoprotein</keyword>
<dbReference type="RefSeq" id="WP_344875376.1">
    <property type="nucleotide sequence ID" value="NZ_BAABAL010000009.1"/>
</dbReference>
<evidence type="ECO:0000313" key="7">
    <source>
        <dbReference type="EMBL" id="GAA4007403.1"/>
    </source>
</evidence>
<dbReference type="SUPFAM" id="SSF53850">
    <property type="entry name" value="Periplasmic binding protein-like II"/>
    <property type="match status" value="1"/>
</dbReference>
<evidence type="ECO:0000256" key="2">
    <source>
        <dbReference type="ARBA" id="ARBA00022729"/>
    </source>
</evidence>
<evidence type="ECO:0000313" key="8">
    <source>
        <dbReference type="Proteomes" id="UP001501747"/>
    </source>
</evidence>
<evidence type="ECO:0000256" key="5">
    <source>
        <dbReference type="ARBA" id="ARBA00023288"/>
    </source>
</evidence>
<dbReference type="CDD" id="cd13585">
    <property type="entry name" value="PBP2_TMBP_like"/>
    <property type="match status" value="1"/>
</dbReference>
<keyword evidence="3" id="KW-0472">Membrane</keyword>
<dbReference type="InterPro" id="IPR006059">
    <property type="entry name" value="SBP"/>
</dbReference>
<dbReference type="Gene3D" id="3.40.190.10">
    <property type="entry name" value="Periplasmic binding protein-like II"/>
    <property type="match status" value="1"/>
</dbReference>
<organism evidence="7 8">
    <name type="scientific">Allokutzneria multivorans</name>
    <dbReference type="NCBI Taxonomy" id="1142134"/>
    <lineage>
        <taxon>Bacteria</taxon>
        <taxon>Bacillati</taxon>
        <taxon>Actinomycetota</taxon>
        <taxon>Actinomycetes</taxon>
        <taxon>Pseudonocardiales</taxon>
        <taxon>Pseudonocardiaceae</taxon>
        <taxon>Allokutzneria</taxon>
    </lineage>
</organism>
<keyword evidence="1" id="KW-1003">Cell membrane</keyword>
<dbReference type="PANTHER" id="PTHR43649:SF33">
    <property type="entry name" value="POLYGALACTURONAN_RHAMNOGALACTURONAN-BINDING PROTEIN YTCQ"/>
    <property type="match status" value="1"/>
</dbReference>
<protein>
    <submittedName>
        <fullName evidence="7">Sugar ABC transporter substrate-binding protein</fullName>
    </submittedName>
</protein>
<dbReference type="Proteomes" id="UP001501747">
    <property type="component" value="Unassembled WGS sequence"/>
</dbReference>
<keyword evidence="8" id="KW-1185">Reference proteome</keyword>
<sequence length="439" mass="47038">MSGLRRSAAVLAAASLLAAGCGTGAPQGDPNAPLEVWTRSLDDTAKVYEKIFADFTAKTGIKIDYKPVYNDFDKRMQERAASKDLPDLVITDVSALGVYQSQGMATEIDRAGFAGGADLVERAWGNAKGSDGKYYGVPISTQAQATFIRKDWREKLGKPVPTTWAELVDLAKAFTTGDPDGNGQSDTYGMLVPGSTDRGYLAWWASSYIWQAGGDILAQDGGKYRVAVDSPGTVAAVEWLRGMFCDTVAGGRPVVQPGALTTITNDAHTFFEQGKAGIYLTGPYMMGRFDKAPGKDKYEVIASPKGPNGSAVLGEGENMYLMAGSARPADQKKLAEFLVSPDAQKAGMQGVPRPVVRLPVNSKVDVNAVYNDPRWSTVAKVYADSARPFPNVPNFQPFRQQTAETLNALFARCGIDIRGELGKLAANLNKELKAQGIAK</sequence>
<dbReference type="EMBL" id="BAABAL010000009">
    <property type="protein sequence ID" value="GAA4007403.1"/>
    <property type="molecule type" value="Genomic_DNA"/>
</dbReference>
<evidence type="ECO:0000256" key="4">
    <source>
        <dbReference type="ARBA" id="ARBA00023139"/>
    </source>
</evidence>
<feature type="signal peptide" evidence="6">
    <location>
        <begin position="1"/>
        <end position="24"/>
    </location>
</feature>
<reference evidence="8" key="1">
    <citation type="journal article" date="2019" name="Int. J. Syst. Evol. Microbiol.">
        <title>The Global Catalogue of Microorganisms (GCM) 10K type strain sequencing project: providing services to taxonomists for standard genome sequencing and annotation.</title>
        <authorList>
            <consortium name="The Broad Institute Genomics Platform"/>
            <consortium name="The Broad Institute Genome Sequencing Center for Infectious Disease"/>
            <person name="Wu L."/>
            <person name="Ma J."/>
        </authorList>
    </citation>
    <scope>NUCLEOTIDE SEQUENCE [LARGE SCALE GENOMIC DNA]</scope>
    <source>
        <strain evidence="8">JCM 17342</strain>
    </source>
</reference>
<dbReference type="PROSITE" id="PS51257">
    <property type="entry name" value="PROKAR_LIPOPROTEIN"/>
    <property type="match status" value="1"/>
</dbReference>
<name>A0ABP7S7E0_9PSEU</name>
<accession>A0ABP7S7E0</accession>
<keyword evidence="4" id="KW-0564">Palmitate</keyword>
<feature type="chain" id="PRO_5046771116" evidence="6">
    <location>
        <begin position="25"/>
        <end position="439"/>
    </location>
</feature>
<proteinExistence type="predicted"/>
<dbReference type="InterPro" id="IPR050490">
    <property type="entry name" value="Bact_solute-bd_prot1"/>
</dbReference>
<evidence type="ECO:0000256" key="6">
    <source>
        <dbReference type="SAM" id="SignalP"/>
    </source>
</evidence>
<comment type="caution">
    <text evidence="7">The sequence shown here is derived from an EMBL/GenBank/DDBJ whole genome shotgun (WGS) entry which is preliminary data.</text>
</comment>
<dbReference type="PANTHER" id="PTHR43649">
    <property type="entry name" value="ARABINOSE-BINDING PROTEIN-RELATED"/>
    <property type="match status" value="1"/>
</dbReference>
<keyword evidence="2 6" id="KW-0732">Signal</keyword>
<evidence type="ECO:0000256" key="3">
    <source>
        <dbReference type="ARBA" id="ARBA00023136"/>
    </source>
</evidence>
<gene>
    <name evidence="7" type="ORF">GCM10022247_31840</name>
</gene>
<evidence type="ECO:0000256" key="1">
    <source>
        <dbReference type="ARBA" id="ARBA00022475"/>
    </source>
</evidence>
<dbReference type="Pfam" id="PF01547">
    <property type="entry name" value="SBP_bac_1"/>
    <property type="match status" value="1"/>
</dbReference>